<dbReference type="PROSITE" id="PS00557">
    <property type="entry name" value="FMN_HYDROXY_ACID_DH_1"/>
    <property type="match status" value="1"/>
</dbReference>
<keyword evidence="21" id="KW-1185">Reference proteome</keyword>
<feature type="binding site" evidence="18">
    <location>
        <begin position="32"/>
        <end position="34"/>
    </location>
    <ligand>
        <name>FMN</name>
        <dbReference type="ChEBI" id="CHEBI:58210"/>
    </ligand>
</feature>
<feature type="binding site" evidence="18">
    <location>
        <position position="86"/>
    </location>
    <ligand>
        <name>glyoxylate</name>
        <dbReference type="ChEBI" id="CHEBI:36655"/>
    </ligand>
</feature>
<protein>
    <recommendedName>
        <fullName evidence="16">L-lactate dehydrogenase (cytochrome)</fullName>
        <ecNumber evidence="15">1.1.2.3</ecNumber>
    </recommendedName>
</protein>
<dbReference type="InterPro" id="IPR008259">
    <property type="entry name" value="FMN_hydac_DH_AS"/>
</dbReference>
<evidence type="ECO:0000256" key="5">
    <source>
        <dbReference type="ARBA" id="ARBA00022630"/>
    </source>
</evidence>
<evidence type="ECO:0000313" key="20">
    <source>
        <dbReference type="EMBL" id="KAJ3219869.1"/>
    </source>
</evidence>
<feature type="active site" description="Proton acceptor" evidence="17">
    <location>
        <position position="203"/>
    </location>
</feature>
<keyword evidence="5 18" id="KW-0285">Flavoprotein</keyword>
<keyword evidence="10" id="KW-0496">Mitochondrion</keyword>
<dbReference type="Proteomes" id="UP001211065">
    <property type="component" value="Unassembled WGS sequence"/>
</dbReference>
<comment type="similarity">
    <text evidence="11">Belongs to the FMN-dependent alpha-hydroxy acid dehydrogenase family.</text>
</comment>
<keyword evidence="7" id="KW-0479">Metal-binding</keyword>
<dbReference type="PIRSF" id="PIRSF000138">
    <property type="entry name" value="Al-hdrx_acd_dh"/>
    <property type="match status" value="1"/>
</dbReference>
<dbReference type="EMBL" id="JADGJW010000324">
    <property type="protein sequence ID" value="KAJ3219869.1"/>
    <property type="molecule type" value="Genomic_DNA"/>
</dbReference>
<dbReference type="InterPro" id="IPR000262">
    <property type="entry name" value="FMN-dep_DH"/>
</dbReference>
<dbReference type="Pfam" id="PF01070">
    <property type="entry name" value="FMN_dh"/>
    <property type="match status" value="1"/>
</dbReference>
<evidence type="ECO:0000313" key="21">
    <source>
        <dbReference type="Proteomes" id="UP001211065"/>
    </source>
</evidence>
<feature type="binding site" evidence="18">
    <location>
        <begin position="262"/>
        <end position="263"/>
    </location>
    <ligand>
        <name>FMN</name>
        <dbReference type="ChEBI" id="CHEBI:58210"/>
    </ligand>
</feature>
<keyword evidence="4" id="KW-0349">Heme</keyword>
<feature type="domain" description="FMN hydroxy acid dehydrogenase" evidence="19">
    <location>
        <begin position="1"/>
        <end position="313"/>
    </location>
</feature>
<dbReference type="FunFam" id="3.20.20.70:FF:000062">
    <property type="entry name" value="Cytochrome b2, mitochondrial, putative"/>
    <property type="match status" value="1"/>
</dbReference>
<evidence type="ECO:0000256" key="16">
    <source>
        <dbReference type="ARBA" id="ARBA00068515"/>
    </source>
</evidence>
<gene>
    <name evidence="20" type="ORF">HK099_004549</name>
</gene>
<evidence type="ECO:0000256" key="10">
    <source>
        <dbReference type="ARBA" id="ARBA00023128"/>
    </source>
</evidence>
<comment type="subcellular location">
    <subcellularLocation>
        <location evidence="2">Mitochondrion intermembrane space</location>
    </subcellularLocation>
</comment>
<evidence type="ECO:0000256" key="17">
    <source>
        <dbReference type="PIRSR" id="PIRSR000138-1"/>
    </source>
</evidence>
<reference evidence="20" key="1">
    <citation type="submission" date="2020-05" db="EMBL/GenBank/DDBJ databases">
        <title>Phylogenomic resolution of chytrid fungi.</title>
        <authorList>
            <person name="Stajich J.E."/>
            <person name="Amses K."/>
            <person name="Simmons R."/>
            <person name="Seto K."/>
            <person name="Myers J."/>
            <person name="Bonds A."/>
            <person name="Quandt C.A."/>
            <person name="Barry K."/>
            <person name="Liu P."/>
            <person name="Grigoriev I."/>
            <person name="Longcore J.E."/>
            <person name="James T.Y."/>
        </authorList>
    </citation>
    <scope>NUCLEOTIDE SEQUENCE</scope>
    <source>
        <strain evidence="20">JEL0476</strain>
    </source>
</reference>
<organism evidence="20 21">
    <name type="scientific">Clydaea vesicula</name>
    <dbReference type="NCBI Taxonomy" id="447962"/>
    <lineage>
        <taxon>Eukaryota</taxon>
        <taxon>Fungi</taxon>
        <taxon>Fungi incertae sedis</taxon>
        <taxon>Chytridiomycota</taxon>
        <taxon>Chytridiomycota incertae sedis</taxon>
        <taxon>Chytridiomycetes</taxon>
        <taxon>Lobulomycetales</taxon>
        <taxon>Lobulomycetaceae</taxon>
        <taxon>Clydaea</taxon>
    </lineage>
</organism>
<accession>A0AAD5U3J2</accession>
<evidence type="ECO:0000256" key="15">
    <source>
        <dbReference type="ARBA" id="ARBA00066458"/>
    </source>
</evidence>
<comment type="catalytic activity">
    <reaction evidence="12">
        <text>(S)-lactate + 2 Fe(III)-[cytochrome c] = 2 Fe(II)-[cytochrome c] + pyruvate + 2 H(+)</text>
        <dbReference type="Rhea" id="RHEA:19909"/>
        <dbReference type="Rhea" id="RHEA-COMP:10350"/>
        <dbReference type="Rhea" id="RHEA-COMP:14399"/>
        <dbReference type="ChEBI" id="CHEBI:15361"/>
        <dbReference type="ChEBI" id="CHEBI:15378"/>
        <dbReference type="ChEBI" id="CHEBI:16651"/>
        <dbReference type="ChEBI" id="CHEBI:29033"/>
        <dbReference type="ChEBI" id="CHEBI:29034"/>
        <dbReference type="EC" id="1.1.2.3"/>
    </reaction>
    <physiologicalReaction direction="left-to-right" evidence="12">
        <dbReference type="Rhea" id="RHEA:19910"/>
    </physiologicalReaction>
</comment>
<dbReference type="InterPro" id="IPR012133">
    <property type="entry name" value="Alpha-hydoxy_acid_DH_FMN"/>
</dbReference>
<name>A0AAD5U3J2_9FUNG</name>
<evidence type="ECO:0000256" key="14">
    <source>
        <dbReference type="ARBA" id="ARBA00061589"/>
    </source>
</evidence>
<sequence>MFKPRVMRNVKVIDLTHRMFGKLVNLPIYITATALGKLGHPEGEVVLTKAAGTKNIIQMMPTLASCSVAEMMDNALPGQEQWFQLYVNQDRVAVKKLLEKVESRGVRVLFVTVDAPSLGKREKDMRVKFVDDAPDESKHTELNRTQGAARAISTFIDPSLCWDDVSWFKANTKMKIVLKGIQCGEDAVLAAQHGCDGIVVSNHGGRQLDTCRSGIEVLPECIAALKEAGLRDKLQVFMDGGVRRGGDIFKALALGADAVGLGRPFLYGMASYGQQGVEKVIDILAEELTMTMRMCGVTNIKDIGPEYVLANNLNSHIGVAPKGYGFSNAYERMETIDSKL</sequence>
<dbReference type="InterPro" id="IPR013785">
    <property type="entry name" value="Aldolase_TIM"/>
</dbReference>
<feature type="binding site" evidence="18">
    <location>
        <position position="112"/>
    </location>
    <ligand>
        <name>FMN</name>
        <dbReference type="ChEBI" id="CHEBI:58210"/>
    </ligand>
</feature>
<feature type="binding site" evidence="18">
    <location>
        <position position="179"/>
    </location>
    <ligand>
        <name>FMN</name>
        <dbReference type="ChEBI" id="CHEBI:58210"/>
    </ligand>
</feature>
<evidence type="ECO:0000256" key="18">
    <source>
        <dbReference type="PIRSR" id="PIRSR000138-2"/>
    </source>
</evidence>
<feature type="binding site" evidence="18">
    <location>
        <position position="201"/>
    </location>
    <ligand>
        <name>FMN</name>
        <dbReference type="ChEBI" id="CHEBI:58210"/>
    </ligand>
</feature>
<feature type="binding site" evidence="18">
    <location>
        <begin position="239"/>
        <end position="243"/>
    </location>
    <ligand>
        <name>FMN</name>
        <dbReference type="ChEBI" id="CHEBI:58210"/>
    </ligand>
</feature>
<comment type="similarity">
    <text evidence="14">In the N-terminal section; belongs to the cytochrome b5 family.</text>
</comment>
<keyword evidence="8" id="KW-0560">Oxidoreductase</keyword>
<feature type="binding site" evidence="18">
    <location>
        <position position="206"/>
    </location>
    <ligand>
        <name>glyoxylate</name>
        <dbReference type="ChEBI" id="CHEBI:36655"/>
    </ligand>
</feature>
<evidence type="ECO:0000256" key="7">
    <source>
        <dbReference type="ARBA" id="ARBA00022723"/>
    </source>
</evidence>
<evidence type="ECO:0000256" key="1">
    <source>
        <dbReference type="ARBA" id="ARBA00001917"/>
    </source>
</evidence>
<evidence type="ECO:0000256" key="3">
    <source>
        <dbReference type="ARBA" id="ARBA00011881"/>
    </source>
</evidence>
<keyword evidence="6 18" id="KW-0288">FMN</keyword>
<dbReference type="GO" id="GO:0010181">
    <property type="term" value="F:FMN binding"/>
    <property type="evidence" value="ECO:0007669"/>
    <property type="project" value="InterPro"/>
</dbReference>
<feature type="binding site" evidence="18">
    <location>
        <position position="84"/>
    </location>
    <ligand>
        <name>FMN</name>
        <dbReference type="ChEBI" id="CHEBI:58210"/>
    </ligand>
</feature>
<dbReference type="Gene3D" id="3.20.20.70">
    <property type="entry name" value="Aldolase class I"/>
    <property type="match status" value="1"/>
</dbReference>
<proteinExistence type="inferred from homology"/>
<feature type="binding site" evidence="18">
    <location>
        <position position="203"/>
    </location>
    <ligand>
        <name>glyoxylate</name>
        <dbReference type="ChEBI" id="CHEBI:36655"/>
    </ligand>
</feature>
<evidence type="ECO:0000256" key="6">
    <source>
        <dbReference type="ARBA" id="ARBA00022643"/>
    </source>
</evidence>
<evidence type="ECO:0000256" key="9">
    <source>
        <dbReference type="ARBA" id="ARBA00023004"/>
    </source>
</evidence>
<evidence type="ECO:0000256" key="8">
    <source>
        <dbReference type="ARBA" id="ARBA00023002"/>
    </source>
</evidence>
<evidence type="ECO:0000259" key="19">
    <source>
        <dbReference type="PROSITE" id="PS51349"/>
    </source>
</evidence>
<dbReference type="SUPFAM" id="SSF51395">
    <property type="entry name" value="FMN-linked oxidoreductases"/>
    <property type="match status" value="1"/>
</dbReference>
<evidence type="ECO:0000256" key="11">
    <source>
        <dbReference type="ARBA" id="ARBA00024042"/>
    </source>
</evidence>
<dbReference type="AlphaFoldDB" id="A0AAD5U3J2"/>
<keyword evidence="9" id="KW-0408">Iron</keyword>
<comment type="caution">
    <text evidence="20">The sequence shown here is derived from an EMBL/GenBank/DDBJ whole genome shotgun (WGS) entry which is preliminary data.</text>
</comment>
<comment type="similarity">
    <text evidence="13">In the C-terminal section; belongs to the FMN-dependent alpha-hydroxy acid dehydrogenase family.</text>
</comment>
<feature type="binding site" evidence="18">
    <location>
        <position position="121"/>
    </location>
    <ligand>
        <name>glyoxylate</name>
        <dbReference type="ChEBI" id="CHEBI:36655"/>
    </ligand>
</feature>
<evidence type="ECO:0000256" key="13">
    <source>
        <dbReference type="ARBA" id="ARBA00061137"/>
    </source>
</evidence>
<comment type="cofactor">
    <cofactor evidence="1">
        <name>FMN</name>
        <dbReference type="ChEBI" id="CHEBI:58210"/>
    </cofactor>
</comment>
<dbReference type="GO" id="GO:0005758">
    <property type="term" value="C:mitochondrial intermembrane space"/>
    <property type="evidence" value="ECO:0007669"/>
    <property type="project" value="UniProtKB-SubCell"/>
</dbReference>
<dbReference type="GO" id="GO:0046872">
    <property type="term" value="F:metal ion binding"/>
    <property type="evidence" value="ECO:0007669"/>
    <property type="project" value="UniProtKB-KW"/>
</dbReference>
<dbReference type="PANTHER" id="PTHR10578">
    <property type="entry name" value="S -2-HYDROXY-ACID OXIDASE-RELATED"/>
    <property type="match status" value="1"/>
</dbReference>
<dbReference type="EC" id="1.1.2.3" evidence="15"/>
<dbReference type="PANTHER" id="PTHR10578:SF148">
    <property type="entry name" value="L-LACTATE DEHYDROGENASE (CYTOCHROME)"/>
    <property type="match status" value="1"/>
</dbReference>
<evidence type="ECO:0000256" key="2">
    <source>
        <dbReference type="ARBA" id="ARBA00004569"/>
    </source>
</evidence>
<dbReference type="PROSITE" id="PS51349">
    <property type="entry name" value="FMN_HYDROXY_ACID_DH_2"/>
    <property type="match status" value="1"/>
</dbReference>
<dbReference type="GO" id="GO:0004460">
    <property type="term" value="F:L-lactate dehydrogenase (cytochrome) activity"/>
    <property type="evidence" value="ECO:0007669"/>
    <property type="project" value="UniProtKB-EC"/>
</dbReference>
<evidence type="ECO:0000256" key="4">
    <source>
        <dbReference type="ARBA" id="ARBA00022617"/>
    </source>
</evidence>
<comment type="subunit">
    <text evidence="3">Homotetramer.</text>
</comment>
<evidence type="ECO:0000256" key="12">
    <source>
        <dbReference type="ARBA" id="ARBA00052399"/>
    </source>
</evidence>
<dbReference type="InterPro" id="IPR037396">
    <property type="entry name" value="FMN_HAD"/>
</dbReference>